<organism evidence="3 4">
    <name type="scientific">Arthrobotrys conoides</name>
    <dbReference type="NCBI Taxonomy" id="74498"/>
    <lineage>
        <taxon>Eukaryota</taxon>
        <taxon>Fungi</taxon>
        <taxon>Dikarya</taxon>
        <taxon>Ascomycota</taxon>
        <taxon>Pezizomycotina</taxon>
        <taxon>Orbiliomycetes</taxon>
        <taxon>Orbiliales</taxon>
        <taxon>Orbiliaceae</taxon>
        <taxon>Arthrobotrys</taxon>
    </lineage>
</organism>
<evidence type="ECO:0000313" key="4">
    <source>
        <dbReference type="Proteomes" id="UP001307849"/>
    </source>
</evidence>
<dbReference type="AlphaFoldDB" id="A0AAN8RWA2"/>
<sequence>MSRPSGTGFLHPLSFTIFFYIFFIFNFYSRTVPAAPILQDIHINRRDTNISIQCTKSTASSTASISITTNIKTIIETTFTTQTDVITRTITGGDIGGSSSTSTGFVVETTSTLTTVQSGSPVVSEIGTEPGYVFTTPESTTSGSSTIPLSSSSSLSRPAITMIASPPVAVIPTNEPVERPVPTSEVLITTTSSIESDSSSATALPISTESTESGSTTLAESTTTSPSISTSILTTTTSPSEEPTSMVSNIIIPIETPQPSLDSEITSLEIPSLITTLTTPRPPTLATTFQTIPTSSISSSESSIDPPKTGYILTGIVLPEPSDIPAAQSTRIQLDGGVSMPTSTGGADLNGPPELVFRGDAGRSVSIRIGVWGVSGVVAMVLGVVV</sequence>
<gene>
    <name evidence="3" type="ORF">TWF506_005894</name>
</gene>
<reference evidence="3 4" key="1">
    <citation type="submission" date="2019-10" db="EMBL/GenBank/DDBJ databases">
        <authorList>
            <person name="Palmer J.M."/>
        </authorList>
    </citation>
    <scope>NUCLEOTIDE SEQUENCE [LARGE SCALE GENOMIC DNA]</scope>
    <source>
        <strain evidence="3 4">TWF506</strain>
    </source>
</reference>
<feature type="transmembrane region" description="Helical" evidence="2">
    <location>
        <begin position="12"/>
        <end position="29"/>
    </location>
</feature>
<feature type="region of interest" description="Disordered" evidence="1">
    <location>
        <begin position="191"/>
        <end position="244"/>
    </location>
</feature>
<accession>A0AAN8RWA2</accession>
<keyword evidence="2" id="KW-0812">Transmembrane</keyword>
<evidence type="ECO:0000256" key="1">
    <source>
        <dbReference type="SAM" id="MobiDB-lite"/>
    </source>
</evidence>
<dbReference type="Proteomes" id="UP001307849">
    <property type="component" value="Unassembled WGS sequence"/>
</dbReference>
<protein>
    <submittedName>
        <fullName evidence="3">Uncharacterized protein</fullName>
    </submittedName>
</protein>
<comment type="caution">
    <text evidence="3">The sequence shown here is derived from an EMBL/GenBank/DDBJ whole genome shotgun (WGS) entry which is preliminary data.</text>
</comment>
<dbReference type="EMBL" id="JAVHJM010000002">
    <property type="protein sequence ID" value="KAK6518755.1"/>
    <property type="molecule type" value="Genomic_DNA"/>
</dbReference>
<evidence type="ECO:0000313" key="3">
    <source>
        <dbReference type="EMBL" id="KAK6518755.1"/>
    </source>
</evidence>
<proteinExistence type="predicted"/>
<keyword evidence="2" id="KW-1133">Transmembrane helix</keyword>
<keyword evidence="4" id="KW-1185">Reference proteome</keyword>
<name>A0AAN8RWA2_9PEZI</name>
<evidence type="ECO:0000256" key="2">
    <source>
        <dbReference type="SAM" id="Phobius"/>
    </source>
</evidence>
<keyword evidence="2" id="KW-0472">Membrane</keyword>